<dbReference type="InterPro" id="IPR006089">
    <property type="entry name" value="Acyl-CoA_DH_CS"/>
</dbReference>
<reference evidence="7 8" key="1">
    <citation type="submission" date="2018-06" db="EMBL/GenBank/DDBJ databases">
        <authorList>
            <consortium name="Pathogen Informatics"/>
            <person name="Doyle S."/>
        </authorList>
    </citation>
    <scope>NUCLEOTIDE SEQUENCE [LARGE SCALE GENOMIC DNA]</scope>
    <source>
        <strain evidence="7 8">NCTC8261</strain>
    </source>
</reference>
<dbReference type="Proteomes" id="UP000254712">
    <property type="component" value="Unassembled WGS sequence"/>
</dbReference>
<comment type="cofactor">
    <cofactor evidence="1">
        <name>FAD</name>
        <dbReference type="ChEBI" id="CHEBI:57692"/>
    </cofactor>
</comment>
<evidence type="ECO:0000256" key="4">
    <source>
        <dbReference type="ARBA" id="ARBA00022827"/>
    </source>
</evidence>
<dbReference type="Gene3D" id="2.40.110.10">
    <property type="entry name" value="Butyryl-CoA Dehydrogenase, subunit A, domain 2"/>
    <property type="match status" value="1"/>
</dbReference>
<dbReference type="PANTHER" id="PTHR48083">
    <property type="entry name" value="MEDIUM-CHAIN SPECIFIC ACYL-COA DEHYDROGENASE, MITOCHONDRIAL-RELATED"/>
    <property type="match status" value="1"/>
</dbReference>
<dbReference type="InterPro" id="IPR009075">
    <property type="entry name" value="AcylCo_DH/oxidase_C"/>
</dbReference>
<dbReference type="Pfam" id="PF00441">
    <property type="entry name" value="Acyl-CoA_dh_1"/>
    <property type="match status" value="1"/>
</dbReference>
<dbReference type="GO" id="GO:0033539">
    <property type="term" value="P:fatty acid beta-oxidation using acyl-CoA dehydrogenase"/>
    <property type="evidence" value="ECO:0007669"/>
    <property type="project" value="TreeGrafter"/>
</dbReference>
<evidence type="ECO:0000313" key="7">
    <source>
        <dbReference type="EMBL" id="SUH39734.1"/>
    </source>
</evidence>
<dbReference type="AlphaFoldDB" id="A0A379X0X8"/>
<evidence type="ECO:0000259" key="6">
    <source>
        <dbReference type="Pfam" id="PF00441"/>
    </source>
</evidence>
<evidence type="ECO:0000256" key="3">
    <source>
        <dbReference type="ARBA" id="ARBA00022630"/>
    </source>
</evidence>
<protein>
    <submittedName>
        <fullName evidence="7">Carnitine operon oxidoreductase CaiA</fullName>
        <ecNumber evidence="7">1.3.99.-</ecNumber>
    </submittedName>
</protein>
<keyword evidence="4" id="KW-0274">FAD</keyword>
<organism evidence="7 8">
    <name type="scientific">Salmonella enterica I</name>
    <dbReference type="NCBI Taxonomy" id="59201"/>
    <lineage>
        <taxon>Bacteria</taxon>
        <taxon>Pseudomonadati</taxon>
        <taxon>Pseudomonadota</taxon>
        <taxon>Gammaproteobacteria</taxon>
        <taxon>Enterobacterales</taxon>
        <taxon>Enterobacteriaceae</taxon>
        <taxon>Salmonella</taxon>
    </lineage>
</organism>
<dbReference type="SUPFAM" id="SSF56645">
    <property type="entry name" value="Acyl-CoA dehydrogenase NM domain-like"/>
    <property type="match status" value="1"/>
</dbReference>
<name>A0A379X0X8_SALET</name>
<dbReference type="GO" id="GO:0005737">
    <property type="term" value="C:cytoplasm"/>
    <property type="evidence" value="ECO:0007669"/>
    <property type="project" value="TreeGrafter"/>
</dbReference>
<evidence type="ECO:0000256" key="1">
    <source>
        <dbReference type="ARBA" id="ARBA00001974"/>
    </source>
</evidence>
<dbReference type="InterPro" id="IPR009100">
    <property type="entry name" value="AcylCoA_DH/oxidase_NM_dom_sf"/>
</dbReference>
<sequence>MAVSALSPVAPIPRTSWVMARDGASPDKPVYTEWFVDMSKAGIKVNKLEKLGLRMDSCCEITFDDVELDEKDMFGREGNGFNRVKEEFDHERFLVALTNYGTAMCAFEDAARYANQRVQFGEAIGRFQLIQEKFAHMAIKLNSMKNMLLEAAWKADNGTITSGDAAMCKYFCANAAFEVVDTAMQVLGGVGIAGNHRITRFWRDLRVDRVSGGSDEMQILTLGRAVLKQYR</sequence>
<dbReference type="Gene3D" id="1.20.140.10">
    <property type="entry name" value="Butyryl-CoA Dehydrogenase, subunit A, domain 3"/>
    <property type="match status" value="1"/>
</dbReference>
<proteinExistence type="inferred from homology"/>
<dbReference type="GO" id="GO:0003995">
    <property type="term" value="F:acyl-CoA dehydrogenase activity"/>
    <property type="evidence" value="ECO:0007669"/>
    <property type="project" value="InterPro"/>
</dbReference>
<dbReference type="FunFam" id="1.20.140.10:FF:000001">
    <property type="entry name" value="Acyl-CoA dehydrogenase"/>
    <property type="match status" value="1"/>
</dbReference>
<dbReference type="CDD" id="cd00567">
    <property type="entry name" value="ACAD"/>
    <property type="match status" value="1"/>
</dbReference>
<gene>
    <name evidence="7" type="primary">caiA_3</name>
    <name evidence="7" type="ORF">NCTC8261_06104</name>
</gene>
<feature type="domain" description="Acyl-CoA dehydrogenase/oxidase C-terminal" evidence="6">
    <location>
        <begin position="78"/>
        <end position="227"/>
    </location>
</feature>
<dbReference type="InterPro" id="IPR036250">
    <property type="entry name" value="AcylCo_DH-like_C"/>
</dbReference>
<keyword evidence="5 7" id="KW-0560">Oxidoreductase</keyword>
<dbReference type="SUPFAM" id="SSF47203">
    <property type="entry name" value="Acyl-CoA dehydrogenase C-terminal domain-like"/>
    <property type="match status" value="1"/>
</dbReference>
<evidence type="ECO:0000313" key="8">
    <source>
        <dbReference type="Proteomes" id="UP000254712"/>
    </source>
</evidence>
<accession>A0A379X0X8</accession>
<dbReference type="InterPro" id="IPR050741">
    <property type="entry name" value="Acyl-CoA_dehydrogenase"/>
</dbReference>
<comment type="similarity">
    <text evidence="2">Belongs to the acyl-CoA dehydrogenase family.</text>
</comment>
<dbReference type="InterPro" id="IPR046373">
    <property type="entry name" value="Acyl-CoA_Oxase/DH_mid-dom_sf"/>
</dbReference>
<dbReference type="EC" id="1.3.99.-" evidence="7"/>
<dbReference type="PANTHER" id="PTHR48083:SF23">
    <property type="entry name" value="CROTONOBETAINYL-COA REDUCTASE"/>
    <property type="match status" value="1"/>
</dbReference>
<dbReference type="EMBL" id="UGXT01000002">
    <property type="protein sequence ID" value="SUH39734.1"/>
    <property type="molecule type" value="Genomic_DNA"/>
</dbReference>
<dbReference type="PROSITE" id="PS00073">
    <property type="entry name" value="ACYL_COA_DH_2"/>
    <property type="match status" value="1"/>
</dbReference>
<evidence type="ECO:0000256" key="5">
    <source>
        <dbReference type="ARBA" id="ARBA00023002"/>
    </source>
</evidence>
<keyword evidence="3" id="KW-0285">Flavoprotein</keyword>
<evidence type="ECO:0000256" key="2">
    <source>
        <dbReference type="ARBA" id="ARBA00009347"/>
    </source>
</evidence>